<gene>
    <name evidence="2" type="ORF">PENFLA_c009G00094</name>
</gene>
<dbReference type="PANTHER" id="PTHR46082">
    <property type="entry name" value="ATP/GTP-BINDING PROTEIN-RELATED"/>
    <property type="match status" value="1"/>
</dbReference>
<accession>A0A1V6TGH6</accession>
<dbReference type="GO" id="GO:0043531">
    <property type="term" value="F:ADP binding"/>
    <property type="evidence" value="ECO:0007669"/>
    <property type="project" value="InterPro"/>
</dbReference>
<dbReference type="SUPFAM" id="SSF52540">
    <property type="entry name" value="P-loop containing nucleoside triphosphate hydrolases"/>
    <property type="match status" value="1"/>
</dbReference>
<keyword evidence="3" id="KW-1185">Reference proteome</keyword>
<dbReference type="Pfam" id="PF00931">
    <property type="entry name" value="NB-ARC"/>
    <property type="match status" value="1"/>
</dbReference>
<organism evidence="2 3">
    <name type="scientific">Penicillium flavigenum</name>
    <dbReference type="NCBI Taxonomy" id="254877"/>
    <lineage>
        <taxon>Eukaryota</taxon>
        <taxon>Fungi</taxon>
        <taxon>Dikarya</taxon>
        <taxon>Ascomycota</taxon>
        <taxon>Pezizomycotina</taxon>
        <taxon>Eurotiomycetes</taxon>
        <taxon>Eurotiomycetidae</taxon>
        <taxon>Eurotiales</taxon>
        <taxon>Aspergillaceae</taxon>
        <taxon>Penicillium</taxon>
    </lineage>
</organism>
<reference evidence="3" key="1">
    <citation type="journal article" date="2017" name="Nat. Microbiol.">
        <title>Global analysis of biosynthetic gene clusters reveals vast potential of secondary metabolite production in Penicillium species.</title>
        <authorList>
            <person name="Nielsen J.C."/>
            <person name="Grijseels S."/>
            <person name="Prigent S."/>
            <person name="Ji B."/>
            <person name="Dainat J."/>
            <person name="Nielsen K.F."/>
            <person name="Frisvad J.C."/>
            <person name="Workman M."/>
            <person name="Nielsen J."/>
        </authorList>
    </citation>
    <scope>NUCLEOTIDE SEQUENCE [LARGE SCALE GENOMIC DNA]</scope>
    <source>
        <strain evidence="3">IBT 14082</strain>
    </source>
</reference>
<dbReference type="InterPro" id="IPR053137">
    <property type="entry name" value="NLR-like"/>
</dbReference>
<evidence type="ECO:0000313" key="3">
    <source>
        <dbReference type="Proteomes" id="UP000191342"/>
    </source>
</evidence>
<dbReference type="STRING" id="254877.A0A1V6TGH6"/>
<name>A0A1V6TGH6_9EURO</name>
<feature type="domain" description="NB-ARC" evidence="1">
    <location>
        <begin position="43"/>
        <end position="192"/>
    </location>
</feature>
<proteinExistence type="predicted"/>
<dbReference type="Proteomes" id="UP000191342">
    <property type="component" value="Unassembled WGS sequence"/>
</dbReference>
<dbReference type="Gene3D" id="3.40.50.300">
    <property type="entry name" value="P-loop containing nucleotide triphosphate hydrolases"/>
    <property type="match status" value="1"/>
</dbReference>
<dbReference type="EMBL" id="MLQL01000009">
    <property type="protein sequence ID" value="OQE24999.1"/>
    <property type="molecule type" value="Genomic_DNA"/>
</dbReference>
<dbReference type="InterPro" id="IPR027417">
    <property type="entry name" value="P-loop_NTPase"/>
</dbReference>
<dbReference type="PANTHER" id="PTHR46082:SF6">
    <property type="entry name" value="AAA+ ATPASE DOMAIN-CONTAINING PROTEIN-RELATED"/>
    <property type="match status" value="1"/>
</dbReference>
<dbReference type="OrthoDB" id="5986190at2759"/>
<sequence>MSTFATELREFECAARESELRNFSLSYLKSIPFAPNKGFGGRERELTQLEELLFPKESEADRVAISGLDGVGKTRLAMQIVHRTEKAQPESSIFWIPAKDTETLERKYTQIVRKLKLPGSEDPEADAKKLLQNHLCGDAGQWLLVYDNADDEAMWFGETTRLKDYVPYNKAGSVLFTTRFEQIALKLAMPDHVVKLPTEDKVMAR</sequence>
<evidence type="ECO:0000259" key="1">
    <source>
        <dbReference type="Pfam" id="PF00931"/>
    </source>
</evidence>
<dbReference type="InterPro" id="IPR002182">
    <property type="entry name" value="NB-ARC"/>
</dbReference>
<evidence type="ECO:0000313" key="2">
    <source>
        <dbReference type="EMBL" id="OQE24999.1"/>
    </source>
</evidence>
<protein>
    <recommendedName>
        <fullName evidence="1">NB-ARC domain-containing protein</fullName>
    </recommendedName>
</protein>
<comment type="caution">
    <text evidence="2">The sequence shown here is derived from an EMBL/GenBank/DDBJ whole genome shotgun (WGS) entry which is preliminary data.</text>
</comment>
<dbReference type="AlphaFoldDB" id="A0A1V6TGH6"/>